<feature type="transmembrane region" description="Helical" evidence="1">
    <location>
        <begin position="115"/>
        <end position="137"/>
    </location>
</feature>
<keyword evidence="1" id="KW-0472">Membrane</keyword>
<dbReference type="InterPro" id="IPR009936">
    <property type="entry name" value="DUF1468"/>
</dbReference>
<reference evidence="3 4" key="1">
    <citation type="submission" date="2017-04" db="EMBL/GenBank/DDBJ databases">
        <authorList>
            <person name="Afonso C.L."/>
            <person name="Miller P.J."/>
            <person name="Scott M.A."/>
            <person name="Spackman E."/>
            <person name="Goraichik I."/>
            <person name="Dimitrov K.M."/>
            <person name="Suarez D.L."/>
            <person name="Swayne D.E."/>
        </authorList>
    </citation>
    <scope>NUCLEOTIDE SEQUENCE [LARGE SCALE GENOMIC DNA]</scope>
    <source>
        <strain evidence="3 4">USBA 355</strain>
    </source>
</reference>
<dbReference type="Pfam" id="PF07331">
    <property type="entry name" value="TctB"/>
    <property type="match status" value="1"/>
</dbReference>
<evidence type="ECO:0000313" key="4">
    <source>
        <dbReference type="Proteomes" id="UP000192917"/>
    </source>
</evidence>
<dbReference type="AlphaFoldDB" id="A0A1Y6CM22"/>
<evidence type="ECO:0000259" key="2">
    <source>
        <dbReference type="Pfam" id="PF07331"/>
    </source>
</evidence>
<proteinExistence type="predicted"/>
<name>A0A1Y6CM22_9PROT</name>
<gene>
    <name evidence="3" type="ORF">SAMN05428998_13259</name>
</gene>
<sequence length="143" mass="14894">MSDRVLGGFCLALAAFFLWRTTKIETSFITDPLGPKAFPVIIAGVLGLAGLYVLARPDARPDWPGAGRLVEIALAVGVMVAYALLLPSLGFVAATALGAGYLCWRLGAGPLEAPLAGLVISLGIYAIFHLVLGLSLARGPWGF</sequence>
<dbReference type="EMBL" id="FWZX01000032">
    <property type="protein sequence ID" value="SMF73809.1"/>
    <property type="molecule type" value="Genomic_DNA"/>
</dbReference>
<organism evidence="3 4">
    <name type="scientific">Tistlia consotensis USBA 355</name>
    <dbReference type="NCBI Taxonomy" id="560819"/>
    <lineage>
        <taxon>Bacteria</taxon>
        <taxon>Pseudomonadati</taxon>
        <taxon>Pseudomonadota</taxon>
        <taxon>Alphaproteobacteria</taxon>
        <taxon>Rhodospirillales</taxon>
        <taxon>Rhodovibrionaceae</taxon>
        <taxon>Tistlia</taxon>
    </lineage>
</organism>
<dbReference type="STRING" id="560819.SAMN05428998_13259"/>
<keyword evidence="1" id="KW-1133">Transmembrane helix</keyword>
<evidence type="ECO:0000256" key="1">
    <source>
        <dbReference type="SAM" id="Phobius"/>
    </source>
</evidence>
<feature type="transmembrane region" description="Helical" evidence="1">
    <location>
        <begin position="33"/>
        <end position="54"/>
    </location>
</feature>
<protein>
    <submittedName>
        <fullName evidence="3">Putative tricarboxylic transport membrane protein</fullName>
    </submittedName>
</protein>
<dbReference type="Proteomes" id="UP000192917">
    <property type="component" value="Unassembled WGS sequence"/>
</dbReference>
<evidence type="ECO:0000313" key="3">
    <source>
        <dbReference type="EMBL" id="SMF73809.1"/>
    </source>
</evidence>
<keyword evidence="1" id="KW-0812">Transmembrane</keyword>
<dbReference type="RefSeq" id="WP_085125778.1">
    <property type="nucleotide sequence ID" value="NZ_FWZX01000032.1"/>
</dbReference>
<keyword evidence="4" id="KW-1185">Reference proteome</keyword>
<accession>A0A1Y6CM22</accession>
<feature type="domain" description="DUF1468" evidence="2">
    <location>
        <begin position="5"/>
        <end position="136"/>
    </location>
</feature>